<feature type="region of interest" description="Disordered" evidence="11">
    <location>
        <begin position="432"/>
        <end position="453"/>
    </location>
</feature>
<feature type="domain" description="CBS" evidence="13">
    <location>
        <begin position="226"/>
        <end position="286"/>
    </location>
</feature>
<dbReference type="RefSeq" id="WP_307200190.1">
    <property type="nucleotide sequence ID" value="NZ_JAUSST010000004.1"/>
</dbReference>
<name>A0ABT9TVA6_PAEHA</name>
<dbReference type="Pfam" id="PF03471">
    <property type="entry name" value="CorC_HlyC"/>
    <property type="match status" value="1"/>
</dbReference>
<keyword evidence="5" id="KW-0677">Repeat</keyword>
<dbReference type="PROSITE" id="PS51371">
    <property type="entry name" value="CBS"/>
    <property type="match status" value="2"/>
</dbReference>
<accession>A0ABT9TVA6</accession>
<comment type="caution">
    <text evidence="15">The sequence shown here is derived from an EMBL/GenBank/DDBJ whole genome shotgun (WGS) entry which is preliminary data.</text>
</comment>
<evidence type="ECO:0000313" key="15">
    <source>
        <dbReference type="EMBL" id="MDQ0110801.1"/>
    </source>
</evidence>
<sequence>MGDPLPLGLSLALIVVLVFMNGFFVAAEFAMVKVRGSRIDALISEGHSRAKLASRITGNLDAYLSACQLGITLASLGLGWIGEPAVASLLEPWFARIGFRNDVFIHTISFIIAFSFITVLHIVLGELAPKTIAIRKSETVTLLTATPLVFFHKLMYPLIWLLNGTANQLLKAVGIEPATEKDAAHTEEEIRILMKESHKNGLIDNTELTLVDNIFDFTETNAREIMIPRTEMICLNTALTIEDNKRIALEQMLTRYPVCENDKDNIIGFIHIKDLLKDTAHSISDIAQITRPITSVPESMQISTLLKLMQKRKTQIAILIDEYGGTSGLVTLEDIMEEIVGEIQDEFDEERADIERKDDATYSINGLMLIEAVNSYFGLDIETDDFDTIGGWIYSQIDIPPKRDQRVTYPGGYTFIIEETDHLRVSRIIVRKDDGHSDGGDSGSSSSSSSQLG</sequence>
<feature type="transmembrane region" description="Helical" evidence="12">
    <location>
        <begin position="6"/>
        <end position="30"/>
    </location>
</feature>
<dbReference type="Proteomes" id="UP001229346">
    <property type="component" value="Unassembled WGS sequence"/>
</dbReference>
<evidence type="ECO:0000256" key="7">
    <source>
        <dbReference type="ARBA" id="ARBA00023122"/>
    </source>
</evidence>
<dbReference type="SUPFAM" id="SSF54631">
    <property type="entry name" value="CBS-domain pair"/>
    <property type="match status" value="1"/>
</dbReference>
<evidence type="ECO:0000256" key="12">
    <source>
        <dbReference type="SAM" id="Phobius"/>
    </source>
</evidence>
<reference evidence="15 16" key="1">
    <citation type="submission" date="2023-07" db="EMBL/GenBank/DDBJ databases">
        <title>Sorghum-associated microbial communities from plants grown in Nebraska, USA.</title>
        <authorList>
            <person name="Schachtman D."/>
        </authorList>
    </citation>
    <scope>NUCLEOTIDE SEQUENCE [LARGE SCALE GENOMIC DNA]</scope>
    <source>
        <strain evidence="15 16">CC482</strain>
    </source>
</reference>
<dbReference type="InterPro" id="IPR051676">
    <property type="entry name" value="UPF0053_domain"/>
</dbReference>
<evidence type="ECO:0000256" key="4">
    <source>
        <dbReference type="ARBA" id="ARBA00022692"/>
    </source>
</evidence>
<dbReference type="InterPro" id="IPR000644">
    <property type="entry name" value="CBS_dom"/>
</dbReference>
<keyword evidence="3" id="KW-1003">Cell membrane</keyword>
<dbReference type="InterPro" id="IPR044751">
    <property type="entry name" value="Ion_transp-like_CBS"/>
</dbReference>
<evidence type="ECO:0000313" key="16">
    <source>
        <dbReference type="Proteomes" id="UP001229346"/>
    </source>
</evidence>
<keyword evidence="16" id="KW-1185">Reference proteome</keyword>
<evidence type="ECO:0000256" key="1">
    <source>
        <dbReference type="ARBA" id="ARBA00004651"/>
    </source>
</evidence>
<protein>
    <submittedName>
        <fullName evidence="15">CBS domain containing-hemolysin-like protein</fullName>
    </submittedName>
</protein>
<keyword evidence="4 10" id="KW-0812">Transmembrane</keyword>
<evidence type="ECO:0000256" key="8">
    <source>
        <dbReference type="ARBA" id="ARBA00023136"/>
    </source>
</evidence>
<dbReference type="EMBL" id="JAUSSU010000001">
    <property type="protein sequence ID" value="MDQ0110801.1"/>
    <property type="molecule type" value="Genomic_DNA"/>
</dbReference>
<dbReference type="CDD" id="cd04590">
    <property type="entry name" value="CBS_pair_CorC_HlyC_assoc"/>
    <property type="match status" value="1"/>
</dbReference>
<feature type="compositionally biased region" description="Low complexity" evidence="11">
    <location>
        <begin position="443"/>
        <end position="453"/>
    </location>
</feature>
<organism evidence="15 16">
    <name type="scientific">Paenibacillus harenae</name>
    <dbReference type="NCBI Taxonomy" id="306543"/>
    <lineage>
        <taxon>Bacteria</taxon>
        <taxon>Bacillati</taxon>
        <taxon>Bacillota</taxon>
        <taxon>Bacilli</taxon>
        <taxon>Bacillales</taxon>
        <taxon>Paenibacillaceae</taxon>
        <taxon>Paenibacillus</taxon>
    </lineage>
</organism>
<keyword evidence="6 10" id="KW-1133">Transmembrane helix</keyword>
<keyword evidence="7 9" id="KW-0129">CBS domain</keyword>
<evidence type="ECO:0000256" key="10">
    <source>
        <dbReference type="PROSITE-ProRule" id="PRU01193"/>
    </source>
</evidence>
<dbReference type="PANTHER" id="PTHR43099">
    <property type="entry name" value="UPF0053 PROTEIN YRKA"/>
    <property type="match status" value="1"/>
</dbReference>
<dbReference type="PROSITE" id="PS51846">
    <property type="entry name" value="CNNM"/>
    <property type="match status" value="1"/>
</dbReference>
<evidence type="ECO:0000256" key="9">
    <source>
        <dbReference type="PROSITE-ProRule" id="PRU00703"/>
    </source>
</evidence>
<evidence type="ECO:0000256" key="5">
    <source>
        <dbReference type="ARBA" id="ARBA00022737"/>
    </source>
</evidence>
<dbReference type="Gene3D" id="3.30.465.10">
    <property type="match status" value="1"/>
</dbReference>
<proteinExistence type="inferred from homology"/>
<feature type="transmembrane region" description="Helical" evidence="12">
    <location>
        <begin position="103"/>
        <end position="128"/>
    </location>
</feature>
<dbReference type="InterPro" id="IPR002550">
    <property type="entry name" value="CNNM"/>
</dbReference>
<comment type="similarity">
    <text evidence="2">Belongs to the UPF0053 family.</text>
</comment>
<evidence type="ECO:0000259" key="13">
    <source>
        <dbReference type="PROSITE" id="PS51371"/>
    </source>
</evidence>
<dbReference type="Pfam" id="PF00571">
    <property type="entry name" value="CBS"/>
    <property type="match status" value="2"/>
</dbReference>
<dbReference type="InterPro" id="IPR046342">
    <property type="entry name" value="CBS_dom_sf"/>
</dbReference>
<dbReference type="PANTHER" id="PTHR43099:SF2">
    <property type="entry name" value="UPF0053 PROTEIN YRKA"/>
    <property type="match status" value="1"/>
</dbReference>
<dbReference type="SMART" id="SM01091">
    <property type="entry name" value="CorC_HlyC"/>
    <property type="match status" value="1"/>
</dbReference>
<evidence type="ECO:0000256" key="3">
    <source>
        <dbReference type="ARBA" id="ARBA00022475"/>
    </source>
</evidence>
<feature type="domain" description="CNNM transmembrane" evidence="14">
    <location>
        <begin position="3"/>
        <end position="207"/>
    </location>
</feature>
<feature type="transmembrane region" description="Helical" evidence="12">
    <location>
        <begin position="140"/>
        <end position="162"/>
    </location>
</feature>
<dbReference type="InterPro" id="IPR036318">
    <property type="entry name" value="FAD-bd_PCMH-like_sf"/>
</dbReference>
<feature type="domain" description="CBS" evidence="13">
    <location>
        <begin position="289"/>
        <end position="346"/>
    </location>
</feature>
<evidence type="ECO:0000256" key="11">
    <source>
        <dbReference type="SAM" id="MobiDB-lite"/>
    </source>
</evidence>
<dbReference type="SUPFAM" id="SSF56176">
    <property type="entry name" value="FAD-binding/transporter-associated domain-like"/>
    <property type="match status" value="1"/>
</dbReference>
<dbReference type="InterPro" id="IPR016169">
    <property type="entry name" value="FAD-bd_PCMH_sub2"/>
</dbReference>
<gene>
    <name evidence="15" type="ORF">J2T15_000217</name>
</gene>
<evidence type="ECO:0000256" key="6">
    <source>
        <dbReference type="ARBA" id="ARBA00022989"/>
    </source>
</evidence>
<comment type="subcellular location">
    <subcellularLocation>
        <location evidence="1">Cell membrane</location>
        <topology evidence="1">Multi-pass membrane protein</topology>
    </subcellularLocation>
</comment>
<evidence type="ECO:0000256" key="2">
    <source>
        <dbReference type="ARBA" id="ARBA00006337"/>
    </source>
</evidence>
<keyword evidence="8 10" id="KW-0472">Membrane</keyword>
<dbReference type="InterPro" id="IPR005170">
    <property type="entry name" value="Transptr-assoc_dom"/>
</dbReference>
<dbReference type="Pfam" id="PF01595">
    <property type="entry name" value="CNNM"/>
    <property type="match status" value="1"/>
</dbReference>
<dbReference type="Gene3D" id="3.10.580.10">
    <property type="entry name" value="CBS-domain"/>
    <property type="match status" value="1"/>
</dbReference>
<evidence type="ECO:0000259" key="14">
    <source>
        <dbReference type="PROSITE" id="PS51846"/>
    </source>
</evidence>